<evidence type="ECO:0000256" key="3">
    <source>
        <dbReference type="ARBA" id="ARBA00022692"/>
    </source>
</evidence>
<dbReference type="InterPro" id="IPR051791">
    <property type="entry name" value="Pra-immunoreactive"/>
</dbReference>
<dbReference type="RefSeq" id="WP_302724025.1">
    <property type="nucleotide sequence ID" value="NZ_JAULRU010000731.1"/>
</dbReference>
<keyword evidence="2" id="KW-1003">Cell membrane</keyword>
<reference evidence="8 9" key="1">
    <citation type="submission" date="2023-11" db="EMBL/GenBank/DDBJ databases">
        <title>Gilvimarinus fulvus sp. nov., isolated from the surface of Kelp.</title>
        <authorList>
            <person name="Sun Y.Y."/>
            <person name="Gong Y."/>
            <person name="Du Z.J."/>
        </authorList>
    </citation>
    <scope>NUCLEOTIDE SEQUENCE [LARGE SCALE GENOMIC DNA]</scope>
    <source>
        <strain evidence="8 9">SDUM040013</strain>
    </source>
</reference>
<accession>A0ABU4RV79</accession>
<evidence type="ECO:0000313" key="8">
    <source>
        <dbReference type="EMBL" id="MDX6848773.1"/>
    </source>
</evidence>
<dbReference type="Proteomes" id="UP001273505">
    <property type="component" value="Unassembled WGS sequence"/>
</dbReference>
<evidence type="ECO:0000259" key="7">
    <source>
        <dbReference type="Pfam" id="PF06271"/>
    </source>
</evidence>
<gene>
    <name evidence="8" type="ORF">SCD92_05335</name>
</gene>
<dbReference type="InterPro" id="IPR010432">
    <property type="entry name" value="RDD"/>
</dbReference>
<keyword evidence="5 6" id="KW-0472">Membrane</keyword>
<keyword evidence="4 6" id="KW-1133">Transmembrane helix</keyword>
<feature type="transmembrane region" description="Helical" evidence="6">
    <location>
        <begin position="104"/>
        <end position="122"/>
    </location>
</feature>
<evidence type="ECO:0000256" key="5">
    <source>
        <dbReference type="ARBA" id="ARBA00023136"/>
    </source>
</evidence>
<feature type="domain" description="RDD" evidence="7">
    <location>
        <begin position="8"/>
        <end position="134"/>
    </location>
</feature>
<dbReference type="PANTHER" id="PTHR36115">
    <property type="entry name" value="PROLINE-RICH ANTIGEN HOMOLOG-RELATED"/>
    <property type="match status" value="1"/>
</dbReference>
<proteinExistence type="predicted"/>
<protein>
    <submittedName>
        <fullName evidence="8">RDD family protein</fullName>
    </submittedName>
</protein>
<keyword evidence="3 6" id="KW-0812">Transmembrane</keyword>
<dbReference type="PANTHER" id="PTHR36115:SF4">
    <property type="entry name" value="MEMBRANE PROTEIN"/>
    <property type="match status" value="1"/>
</dbReference>
<evidence type="ECO:0000256" key="6">
    <source>
        <dbReference type="SAM" id="Phobius"/>
    </source>
</evidence>
<evidence type="ECO:0000313" key="9">
    <source>
        <dbReference type="Proteomes" id="UP001273505"/>
    </source>
</evidence>
<organism evidence="8 9">
    <name type="scientific">Gilvimarinus gilvus</name>
    <dbReference type="NCBI Taxonomy" id="3058038"/>
    <lineage>
        <taxon>Bacteria</taxon>
        <taxon>Pseudomonadati</taxon>
        <taxon>Pseudomonadota</taxon>
        <taxon>Gammaproteobacteria</taxon>
        <taxon>Cellvibrionales</taxon>
        <taxon>Cellvibrionaceae</taxon>
        <taxon>Gilvimarinus</taxon>
    </lineage>
</organism>
<comment type="caution">
    <text evidence="8">The sequence shown here is derived from an EMBL/GenBank/DDBJ whole genome shotgun (WGS) entry which is preliminary data.</text>
</comment>
<feature type="transmembrane region" description="Helical" evidence="6">
    <location>
        <begin position="12"/>
        <end position="34"/>
    </location>
</feature>
<name>A0ABU4RV79_9GAMM</name>
<evidence type="ECO:0000256" key="1">
    <source>
        <dbReference type="ARBA" id="ARBA00004651"/>
    </source>
</evidence>
<dbReference type="Pfam" id="PF06271">
    <property type="entry name" value="RDD"/>
    <property type="match status" value="1"/>
</dbReference>
<evidence type="ECO:0000256" key="4">
    <source>
        <dbReference type="ARBA" id="ARBA00022989"/>
    </source>
</evidence>
<feature type="transmembrane region" description="Helical" evidence="6">
    <location>
        <begin position="55"/>
        <end position="71"/>
    </location>
</feature>
<comment type="subcellular location">
    <subcellularLocation>
        <location evidence="1">Cell membrane</location>
        <topology evidence="1">Multi-pass membrane protein</topology>
    </subcellularLocation>
</comment>
<evidence type="ECO:0000256" key="2">
    <source>
        <dbReference type="ARBA" id="ARBA00022475"/>
    </source>
</evidence>
<keyword evidence="9" id="KW-1185">Reference proteome</keyword>
<dbReference type="EMBL" id="JAXAFO010000006">
    <property type="protein sequence ID" value="MDX6848773.1"/>
    <property type="molecule type" value="Genomic_DNA"/>
</dbReference>
<sequence length="148" mass="16621">MTVNTPIYTGFWLRFLAFIVDSLVVTPIVIAVAIGLYQHSGDWFSMLLASAKNPWLNYGVPAAFTLIFWLIKSATPGKMLLGAVIVDAITLQKPARWQLVVRYLGYYLSALPLFLGFIWIALDPKKQGWHDKLARTLVIQAENKENAP</sequence>